<comment type="caution">
    <text evidence="1">The sequence shown here is derived from an EMBL/GenBank/DDBJ whole genome shotgun (WGS) entry which is preliminary data.</text>
</comment>
<protein>
    <recommendedName>
        <fullName evidence="3">Lipoprotein</fullName>
    </recommendedName>
</protein>
<proteinExistence type="predicted"/>
<sequence>MLKNLSIVMTLILITACSQKEKATFSNEHLLGEYSSTKNGKTEFVIKKDESGYYFQQSIENGTGWSPREDLTEMTEEQLKEELGPNWKEFTLAGLTSGFCSYFRVSDNSKTGGISMGKQPETEYFSRCFGDNFFYKIK</sequence>
<dbReference type="RefSeq" id="WP_076454002.1">
    <property type="nucleotide sequence ID" value="NZ_FTOB01000002.1"/>
</dbReference>
<organism evidence="1 2">
    <name type="scientific">Zobellia uliginosa</name>
    <dbReference type="NCBI Taxonomy" id="143224"/>
    <lineage>
        <taxon>Bacteria</taxon>
        <taxon>Pseudomonadati</taxon>
        <taxon>Bacteroidota</taxon>
        <taxon>Flavobacteriia</taxon>
        <taxon>Flavobacteriales</taxon>
        <taxon>Flavobacteriaceae</taxon>
        <taxon>Zobellia</taxon>
    </lineage>
</organism>
<dbReference type="Proteomes" id="UP000185728">
    <property type="component" value="Unassembled WGS sequence"/>
</dbReference>
<accession>A0ABY1KLS2</accession>
<dbReference type="PROSITE" id="PS51257">
    <property type="entry name" value="PROKAR_LIPOPROTEIN"/>
    <property type="match status" value="1"/>
</dbReference>
<evidence type="ECO:0000313" key="2">
    <source>
        <dbReference type="Proteomes" id="UP000185728"/>
    </source>
</evidence>
<keyword evidence="2" id="KW-1185">Reference proteome</keyword>
<gene>
    <name evidence="1" type="ORF">SAMN05421766_102209</name>
</gene>
<reference evidence="1 2" key="1">
    <citation type="submission" date="2017-01" db="EMBL/GenBank/DDBJ databases">
        <authorList>
            <person name="Varghese N."/>
            <person name="Submissions S."/>
        </authorList>
    </citation>
    <scope>NUCLEOTIDE SEQUENCE [LARGE SCALE GENOMIC DNA]</scope>
    <source>
        <strain evidence="1 2">DSM 2061</strain>
    </source>
</reference>
<dbReference type="EMBL" id="FTOB01000002">
    <property type="protein sequence ID" value="SIS48056.1"/>
    <property type="molecule type" value="Genomic_DNA"/>
</dbReference>
<evidence type="ECO:0008006" key="3">
    <source>
        <dbReference type="Google" id="ProtNLM"/>
    </source>
</evidence>
<name>A0ABY1KLS2_9FLAO</name>
<evidence type="ECO:0000313" key="1">
    <source>
        <dbReference type="EMBL" id="SIS48056.1"/>
    </source>
</evidence>